<keyword evidence="3" id="KW-0032">Aminotransferase</keyword>
<proteinExistence type="inferred from homology"/>
<evidence type="ECO:0000256" key="5">
    <source>
        <dbReference type="ARBA" id="ARBA00022898"/>
    </source>
</evidence>
<accession>A0A0C3B2W3</accession>
<dbReference type="EMBL" id="KN824310">
    <property type="protein sequence ID" value="KIM25871.1"/>
    <property type="molecule type" value="Genomic_DNA"/>
</dbReference>
<keyword evidence="5" id="KW-0663">Pyridoxal phosphate</keyword>
<dbReference type="OrthoDB" id="691673at2759"/>
<name>A0A0C3B2W3_SERVB</name>
<dbReference type="STRING" id="933852.A0A0C3B2W3"/>
<dbReference type="InterPro" id="IPR015424">
    <property type="entry name" value="PyrdxlP-dep_Trfase"/>
</dbReference>
<sequence length="549" mass="61209">MNLNDDVERPKSIDLSHHLSDLAIARGVSPLKSMFKYLGRPGLIALAGGVPNPDYFPFATLEATTLPIDAYKATPDLETEPSALSWLWNLFSGPNKQRTNKISVPKYVSDPINEVNLATALQYGMATGIPSLQAFLKEYSARFYKPGFSDFTVLVHTGNTDGWSRVVYSLLNHGDSMLVEEWTYPSALASAFPLGVHTVSVPMDSKGMRPDALREILSNWNETERGFKRPRLLYTVPIGQNPSGLTTGSERKKAIYAICVEFDIIIGEDDPYFILQEGEYLPPNIRAQKQAASTSNTSDPVEAFIDTLEPSYLRYDYQGRVIRMDTFSKTIAPGSRMGWFTCNPLFAERFERHGETSTQAPSGFAQSMITQLVVKTWGMEGYIRWLQGIKAQYTLRRDAFIDAMMHELDITLTQGTGILEGATVYQGSIKESGWSVMTEKKKKPRVSFVPPTSGMFVWLRVDFEGLPPPIAVPGEGENDTTHEGRFWTALAEGGLLIGPGYMFRGERDHSPEDPNLAGHYRISFSDATHEGMQKASKIFAKILKEYCSK</sequence>
<reference evidence="7" key="2">
    <citation type="submission" date="2015-01" db="EMBL/GenBank/DDBJ databases">
        <title>Evolutionary Origins and Diversification of the Mycorrhizal Mutualists.</title>
        <authorList>
            <consortium name="DOE Joint Genome Institute"/>
            <consortium name="Mycorrhizal Genomics Consortium"/>
            <person name="Kohler A."/>
            <person name="Kuo A."/>
            <person name="Nagy L.G."/>
            <person name="Floudas D."/>
            <person name="Copeland A."/>
            <person name="Barry K.W."/>
            <person name="Cichocki N."/>
            <person name="Veneault-Fourrey C."/>
            <person name="LaButti K."/>
            <person name="Lindquist E.A."/>
            <person name="Lipzen A."/>
            <person name="Lundell T."/>
            <person name="Morin E."/>
            <person name="Murat C."/>
            <person name="Riley R."/>
            <person name="Ohm R."/>
            <person name="Sun H."/>
            <person name="Tunlid A."/>
            <person name="Henrissat B."/>
            <person name="Grigoriev I.V."/>
            <person name="Hibbett D.S."/>
            <person name="Martin F."/>
        </authorList>
    </citation>
    <scope>NUCLEOTIDE SEQUENCE [LARGE SCALE GENOMIC DNA]</scope>
    <source>
        <strain evidence="7">MAFF 305830</strain>
    </source>
</reference>
<dbReference type="InterPro" id="IPR050859">
    <property type="entry name" value="Class-I_PLP-dep_aminotransf"/>
</dbReference>
<keyword evidence="7" id="KW-1185">Reference proteome</keyword>
<comment type="similarity">
    <text evidence="2">Belongs to the class-I pyridoxal-phosphate-dependent aminotransferase family.</text>
</comment>
<evidence type="ECO:0008006" key="8">
    <source>
        <dbReference type="Google" id="ProtNLM"/>
    </source>
</evidence>
<dbReference type="GO" id="GO:1901605">
    <property type="term" value="P:alpha-amino acid metabolic process"/>
    <property type="evidence" value="ECO:0007669"/>
    <property type="project" value="TreeGrafter"/>
</dbReference>
<evidence type="ECO:0000256" key="1">
    <source>
        <dbReference type="ARBA" id="ARBA00001933"/>
    </source>
</evidence>
<evidence type="ECO:0000256" key="4">
    <source>
        <dbReference type="ARBA" id="ARBA00022679"/>
    </source>
</evidence>
<dbReference type="InterPro" id="IPR015421">
    <property type="entry name" value="PyrdxlP-dep_Trfase_major"/>
</dbReference>
<gene>
    <name evidence="6" type="ORF">M408DRAFT_17111</name>
</gene>
<protein>
    <recommendedName>
        <fullName evidence="8">Aminotransferase class I/classII domain-containing protein</fullName>
    </recommendedName>
</protein>
<evidence type="ECO:0000313" key="6">
    <source>
        <dbReference type="EMBL" id="KIM25871.1"/>
    </source>
</evidence>
<dbReference type="PANTHER" id="PTHR42790">
    <property type="entry name" value="AMINOTRANSFERASE"/>
    <property type="match status" value="1"/>
</dbReference>
<dbReference type="Gene3D" id="3.40.640.10">
    <property type="entry name" value="Type I PLP-dependent aspartate aminotransferase-like (Major domain)"/>
    <property type="match status" value="1"/>
</dbReference>
<dbReference type="SUPFAM" id="SSF53383">
    <property type="entry name" value="PLP-dependent transferases"/>
    <property type="match status" value="1"/>
</dbReference>
<evidence type="ECO:0000256" key="2">
    <source>
        <dbReference type="ARBA" id="ARBA00007441"/>
    </source>
</evidence>
<organism evidence="6 7">
    <name type="scientific">Serendipita vermifera MAFF 305830</name>
    <dbReference type="NCBI Taxonomy" id="933852"/>
    <lineage>
        <taxon>Eukaryota</taxon>
        <taxon>Fungi</taxon>
        <taxon>Dikarya</taxon>
        <taxon>Basidiomycota</taxon>
        <taxon>Agaricomycotina</taxon>
        <taxon>Agaricomycetes</taxon>
        <taxon>Sebacinales</taxon>
        <taxon>Serendipitaceae</taxon>
        <taxon>Serendipita</taxon>
    </lineage>
</organism>
<dbReference type="PANTHER" id="PTHR42790:SF1">
    <property type="entry name" value="AROMATIC AMINO ACID AMINOTRANSFERASE, HYPOTHETICAL (EUROFUNG)"/>
    <property type="match status" value="1"/>
</dbReference>
<dbReference type="AlphaFoldDB" id="A0A0C3B2W3"/>
<dbReference type="CDD" id="cd00609">
    <property type="entry name" value="AAT_like"/>
    <property type="match status" value="1"/>
</dbReference>
<dbReference type="HOGENOM" id="CLU_017584_0_5_1"/>
<reference evidence="6 7" key="1">
    <citation type="submission" date="2014-04" db="EMBL/GenBank/DDBJ databases">
        <authorList>
            <consortium name="DOE Joint Genome Institute"/>
            <person name="Kuo A."/>
            <person name="Zuccaro A."/>
            <person name="Kohler A."/>
            <person name="Nagy L.G."/>
            <person name="Floudas D."/>
            <person name="Copeland A."/>
            <person name="Barry K.W."/>
            <person name="Cichocki N."/>
            <person name="Veneault-Fourrey C."/>
            <person name="LaButti K."/>
            <person name="Lindquist E.A."/>
            <person name="Lipzen A."/>
            <person name="Lundell T."/>
            <person name="Morin E."/>
            <person name="Murat C."/>
            <person name="Sun H."/>
            <person name="Tunlid A."/>
            <person name="Henrissat B."/>
            <person name="Grigoriev I.V."/>
            <person name="Hibbett D.S."/>
            <person name="Martin F."/>
            <person name="Nordberg H.P."/>
            <person name="Cantor M.N."/>
            <person name="Hua S.X."/>
        </authorList>
    </citation>
    <scope>NUCLEOTIDE SEQUENCE [LARGE SCALE GENOMIC DNA]</scope>
    <source>
        <strain evidence="6 7">MAFF 305830</strain>
    </source>
</reference>
<evidence type="ECO:0000256" key="3">
    <source>
        <dbReference type="ARBA" id="ARBA00022576"/>
    </source>
</evidence>
<keyword evidence="4" id="KW-0808">Transferase</keyword>
<evidence type="ECO:0000313" key="7">
    <source>
        <dbReference type="Proteomes" id="UP000054097"/>
    </source>
</evidence>
<dbReference type="GO" id="GO:0008483">
    <property type="term" value="F:transaminase activity"/>
    <property type="evidence" value="ECO:0007669"/>
    <property type="project" value="UniProtKB-KW"/>
</dbReference>
<comment type="cofactor">
    <cofactor evidence="1">
        <name>pyridoxal 5'-phosphate</name>
        <dbReference type="ChEBI" id="CHEBI:597326"/>
    </cofactor>
</comment>
<dbReference type="Proteomes" id="UP000054097">
    <property type="component" value="Unassembled WGS sequence"/>
</dbReference>